<evidence type="ECO:0000313" key="2">
    <source>
        <dbReference type="Proteomes" id="UP000050761"/>
    </source>
</evidence>
<dbReference type="AlphaFoldDB" id="A0A183FA65"/>
<gene>
    <name evidence="1" type="ORF">HPBE_LOCUS3058</name>
</gene>
<name>A0A183FA65_HELPZ</name>
<evidence type="ECO:0000313" key="3">
    <source>
        <dbReference type="WBParaSite" id="HPBE_0000305701-mRNA-1"/>
    </source>
</evidence>
<accession>A0A183FA65</accession>
<reference evidence="1 2" key="1">
    <citation type="submission" date="2018-11" db="EMBL/GenBank/DDBJ databases">
        <authorList>
            <consortium name="Pathogen Informatics"/>
        </authorList>
    </citation>
    <scope>NUCLEOTIDE SEQUENCE [LARGE SCALE GENOMIC DNA]</scope>
</reference>
<organism evidence="2 3">
    <name type="scientific">Heligmosomoides polygyrus</name>
    <name type="common">Parasitic roundworm</name>
    <dbReference type="NCBI Taxonomy" id="6339"/>
    <lineage>
        <taxon>Eukaryota</taxon>
        <taxon>Metazoa</taxon>
        <taxon>Ecdysozoa</taxon>
        <taxon>Nematoda</taxon>
        <taxon>Chromadorea</taxon>
        <taxon>Rhabditida</taxon>
        <taxon>Rhabditina</taxon>
        <taxon>Rhabditomorpha</taxon>
        <taxon>Strongyloidea</taxon>
        <taxon>Heligmosomidae</taxon>
        <taxon>Heligmosomoides</taxon>
    </lineage>
</organism>
<keyword evidence="2" id="KW-1185">Reference proteome</keyword>
<proteinExistence type="predicted"/>
<sequence length="76" mass="8909">MFFYRRSWRFRRCVLDVDLSQTSINEGQFGSRKAEVAQSFIKEAAGYIQVNHCCNGGSDWVAERMREEESKVRIEV</sequence>
<dbReference type="Proteomes" id="UP000050761">
    <property type="component" value="Unassembled WGS sequence"/>
</dbReference>
<evidence type="ECO:0000313" key="1">
    <source>
        <dbReference type="EMBL" id="VDO30560.1"/>
    </source>
</evidence>
<protein>
    <submittedName>
        <fullName evidence="3">Ovule protein</fullName>
    </submittedName>
</protein>
<dbReference type="WBParaSite" id="HPBE_0000305701-mRNA-1">
    <property type="protein sequence ID" value="HPBE_0000305701-mRNA-1"/>
    <property type="gene ID" value="HPBE_0000305701"/>
</dbReference>
<reference evidence="3" key="2">
    <citation type="submission" date="2019-09" db="UniProtKB">
        <authorList>
            <consortium name="WormBaseParasite"/>
        </authorList>
    </citation>
    <scope>IDENTIFICATION</scope>
</reference>
<dbReference type="EMBL" id="UZAH01006189">
    <property type="protein sequence ID" value="VDO30560.1"/>
    <property type="molecule type" value="Genomic_DNA"/>
</dbReference>
<accession>A0A3P7U6U6</accession>